<reference evidence="2 3" key="1">
    <citation type="submission" date="2020-07" db="EMBL/GenBank/DDBJ databases">
        <title>Sequencing the genomes of 1000 actinobacteria strains.</title>
        <authorList>
            <person name="Klenk H.-P."/>
        </authorList>
    </citation>
    <scope>NUCLEOTIDE SEQUENCE [LARGE SCALE GENOMIC DNA]</scope>
    <source>
        <strain evidence="2 3">DSM 103833</strain>
    </source>
</reference>
<feature type="transmembrane region" description="Helical" evidence="1">
    <location>
        <begin position="215"/>
        <end position="241"/>
    </location>
</feature>
<accession>A0A853C6F8</accession>
<feature type="transmembrane region" description="Helical" evidence="1">
    <location>
        <begin position="45"/>
        <end position="61"/>
    </location>
</feature>
<keyword evidence="1" id="KW-0472">Membrane</keyword>
<proteinExistence type="predicted"/>
<sequence>MAAGRPSSRRSGRPQRTARPRLLTLSIVLAFFPYLALPLGENSNLPASSLVGALWLALAVGPKIRIDGFVAALVAVALVNPGLVALFVPDADAAVAARSAATFIAWLVPAVVVSTAVRRGHDGELAVGAAVGVAASAVLVLIQHVFIIGGTLPFLGLYELPGYASVRAVEEQVLLYVKRPFGWYPEPSFMAGTLILGMVIVALAGQAITRRMMVVALVLGAAALVVSQSGVVVVGAVPVAMVLVARLRPAHRTLGFLVLLPAALVAGIVTLTARGRFDNYSWGDRAGASIVSLRHMAGELATMLVGVGRGGMSELFSARAVDLGDMAFVAYPTGVYSVTTRWIAEVGLPMGILTVGLLLVALWRGIADRHGSWVASWLTFLWFVVATLAIGYDSGAVLWLFAGLAGWRRGGETVEGAPRRQHQ</sequence>
<comment type="caution">
    <text evidence="2">The sequence shown here is derived from an EMBL/GenBank/DDBJ whole genome shotgun (WGS) entry which is preliminary data.</text>
</comment>
<feature type="transmembrane region" description="Helical" evidence="1">
    <location>
        <begin position="253"/>
        <end position="273"/>
    </location>
</feature>
<dbReference type="Proteomes" id="UP000530424">
    <property type="component" value="Unassembled WGS sequence"/>
</dbReference>
<feature type="transmembrane region" description="Helical" evidence="1">
    <location>
        <begin position="378"/>
        <end position="401"/>
    </location>
</feature>
<feature type="transmembrane region" description="Helical" evidence="1">
    <location>
        <begin position="189"/>
        <end position="208"/>
    </location>
</feature>
<dbReference type="EMBL" id="JACCFP010000001">
    <property type="protein sequence ID" value="NYJ02847.1"/>
    <property type="molecule type" value="Genomic_DNA"/>
</dbReference>
<keyword evidence="1" id="KW-1133">Transmembrane helix</keyword>
<name>A0A853C6F8_9ACTN</name>
<evidence type="ECO:0000313" key="3">
    <source>
        <dbReference type="Proteomes" id="UP000530424"/>
    </source>
</evidence>
<feature type="transmembrane region" description="Helical" evidence="1">
    <location>
        <begin position="346"/>
        <end position="366"/>
    </location>
</feature>
<evidence type="ECO:0000313" key="2">
    <source>
        <dbReference type="EMBL" id="NYJ02847.1"/>
    </source>
</evidence>
<keyword evidence="3" id="KW-1185">Reference proteome</keyword>
<feature type="transmembrane region" description="Helical" evidence="1">
    <location>
        <begin position="21"/>
        <end position="39"/>
    </location>
</feature>
<protein>
    <recommendedName>
        <fullName evidence="4">O-antigen ligase domain-containing protein</fullName>
    </recommendedName>
</protein>
<dbReference type="AlphaFoldDB" id="A0A853C6F8"/>
<keyword evidence="1" id="KW-0812">Transmembrane</keyword>
<feature type="transmembrane region" description="Helical" evidence="1">
    <location>
        <begin position="94"/>
        <end position="113"/>
    </location>
</feature>
<evidence type="ECO:0000256" key="1">
    <source>
        <dbReference type="SAM" id="Phobius"/>
    </source>
</evidence>
<evidence type="ECO:0008006" key="4">
    <source>
        <dbReference type="Google" id="ProtNLM"/>
    </source>
</evidence>
<organism evidence="2 3">
    <name type="scientific">Nocardioides thalensis</name>
    <dbReference type="NCBI Taxonomy" id="1914755"/>
    <lineage>
        <taxon>Bacteria</taxon>
        <taxon>Bacillati</taxon>
        <taxon>Actinomycetota</taxon>
        <taxon>Actinomycetes</taxon>
        <taxon>Propionibacteriales</taxon>
        <taxon>Nocardioidaceae</taxon>
        <taxon>Nocardioides</taxon>
    </lineage>
</organism>
<feature type="transmembrane region" description="Helical" evidence="1">
    <location>
        <begin position="68"/>
        <end position="88"/>
    </location>
</feature>
<gene>
    <name evidence="2" type="ORF">HNR19_003545</name>
</gene>
<feature type="transmembrane region" description="Helical" evidence="1">
    <location>
        <begin position="125"/>
        <end position="148"/>
    </location>
</feature>
<dbReference type="RefSeq" id="WP_179669157.1">
    <property type="nucleotide sequence ID" value="NZ_JACCFP010000001.1"/>
</dbReference>